<keyword evidence="6 8" id="KW-0472">Membrane</keyword>
<evidence type="ECO:0000313" key="11">
    <source>
        <dbReference type="EMBL" id="AZP05093.1"/>
    </source>
</evidence>
<dbReference type="PANTHER" id="PTHR37820">
    <property type="entry name" value="CELL DIVISION PROTEIN DIVIB"/>
    <property type="match status" value="1"/>
</dbReference>
<dbReference type="GO" id="GO:0043093">
    <property type="term" value="P:FtsZ-dependent cytokinesis"/>
    <property type="evidence" value="ECO:0007669"/>
    <property type="project" value="UniProtKB-UniRule"/>
</dbReference>
<evidence type="ECO:0000256" key="1">
    <source>
        <dbReference type="ARBA" id="ARBA00004370"/>
    </source>
</evidence>
<organism evidence="11 12">
    <name type="scientific">Jeotgalibaca ciconiae</name>
    <dbReference type="NCBI Taxonomy" id="2496265"/>
    <lineage>
        <taxon>Bacteria</taxon>
        <taxon>Bacillati</taxon>
        <taxon>Bacillota</taxon>
        <taxon>Bacilli</taxon>
        <taxon>Lactobacillales</taxon>
        <taxon>Carnobacteriaceae</taxon>
        <taxon>Jeotgalibaca</taxon>
    </lineage>
</organism>
<feature type="transmembrane region" description="Helical" evidence="8">
    <location>
        <begin position="67"/>
        <end position="85"/>
    </location>
</feature>
<dbReference type="InterPro" id="IPR005548">
    <property type="entry name" value="Cell_div_FtsQ/DivIB_C"/>
</dbReference>
<comment type="function">
    <text evidence="8">Cell division protein that may be involved in stabilizing or promoting the assembly of the division complex.</text>
</comment>
<dbReference type="InterPro" id="IPR050487">
    <property type="entry name" value="FtsQ_DivIB"/>
</dbReference>
<evidence type="ECO:0000256" key="8">
    <source>
        <dbReference type="HAMAP-Rule" id="MF_00912"/>
    </source>
</evidence>
<evidence type="ECO:0000256" key="7">
    <source>
        <dbReference type="ARBA" id="ARBA00023306"/>
    </source>
</evidence>
<dbReference type="InterPro" id="IPR034746">
    <property type="entry name" value="POTRA"/>
</dbReference>
<dbReference type="GO" id="GO:0005886">
    <property type="term" value="C:plasma membrane"/>
    <property type="evidence" value="ECO:0007669"/>
    <property type="project" value="UniProtKB-SubCell"/>
</dbReference>
<gene>
    <name evidence="8" type="primary">divIB</name>
    <name evidence="11" type="ORF">EJN90_10830</name>
</gene>
<keyword evidence="3 8" id="KW-0132">Cell division</keyword>
<dbReference type="InterPro" id="IPR013685">
    <property type="entry name" value="POTRA_FtsQ_type"/>
</dbReference>
<evidence type="ECO:0000259" key="10">
    <source>
        <dbReference type="PROSITE" id="PS51779"/>
    </source>
</evidence>
<evidence type="ECO:0000313" key="12">
    <source>
        <dbReference type="Proteomes" id="UP000273326"/>
    </source>
</evidence>
<comment type="subcellular location">
    <subcellularLocation>
        <location evidence="8">Cell membrane</location>
        <topology evidence="8">Single-pass type II membrane protein</topology>
    </subcellularLocation>
    <subcellularLocation>
        <location evidence="1">Membrane</location>
    </subcellularLocation>
    <text evidence="8">Localizes to the division septum.</text>
</comment>
<dbReference type="Pfam" id="PF03799">
    <property type="entry name" value="FtsQ_DivIB_C"/>
    <property type="match status" value="1"/>
</dbReference>
<keyword evidence="12" id="KW-1185">Reference proteome</keyword>
<evidence type="ECO:0000256" key="3">
    <source>
        <dbReference type="ARBA" id="ARBA00022618"/>
    </source>
</evidence>
<dbReference type="OrthoDB" id="1819027at2"/>
<dbReference type="EMBL" id="CP034465">
    <property type="protein sequence ID" value="AZP05093.1"/>
    <property type="molecule type" value="Genomic_DNA"/>
</dbReference>
<feature type="region of interest" description="Disordered" evidence="9">
    <location>
        <begin position="287"/>
        <end position="308"/>
    </location>
</feature>
<proteinExistence type="inferred from homology"/>
<sequence>MIRKMDTILRRCGSVFQGFNKAKQKKRELTELEKAQAEYAASQDGNKTVKKNTSSENKKQHTKKNHYLLLYTFFVLGLMGTGYLLSPYGKVNEVYIEGNTIVPEQLILEASQITKKQTVIGTLTNQQTIEAQIQGALPQIKKAEVHLQGVHDILVNVEDFTTIAYIDNGNRYQSVLENGTILLDEYTVPLGNKPLLTRFELGPVLNQFISEFRKTNEEIQNSISEIGFAGTEENPYAITLHMNDGNRVKANLNDFADKIIYYPEILEELEDKKGIIDMEVGVYFTPFPNNQDVENTGNNQAEENSSEE</sequence>
<name>A0A3S9HD67_9LACT</name>
<keyword evidence="7 8" id="KW-0131">Cell cycle</keyword>
<accession>A0A3S9HD67</accession>
<evidence type="ECO:0000256" key="2">
    <source>
        <dbReference type="ARBA" id="ARBA00022475"/>
    </source>
</evidence>
<dbReference type="PANTHER" id="PTHR37820:SF1">
    <property type="entry name" value="CELL DIVISION PROTEIN FTSQ"/>
    <property type="match status" value="1"/>
</dbReference>
<keyword evidence="5 8" id="KW-1133">Transmembrane helix</keyword>
<comment type="similarity">
    <text evidence="8">Belongs to the FtsQ/DivIB family. DivIB subfamily.</text>
</comment>
<dbReference type="GO" id="GO:0032153">
    <property type="term" value="C:cell division site"/>
    <property type="evidence" value="ECO:0007669"/>
    <property type="project" value="UniProtKB-UniRule"/>
</dbReference>
<protein>
    <recommendedName>
        <fullName evidence="8">Cell division protein DivIB</fullName>
    </recommendedName>
</protein>
<dbReference type="Proteomes" id="UP000273326">
    <property type="component" value="Chromosome"/>
</dbReference>
<dbReference type="HAMAP" id="MF_00912">
    <property type="entry name" value="DivIB"/>
    <property type="match status" value="1"/>
</dbReference>
<evidence type="ECO:0000256" key="4">
    <source>
        <dbReference type="ARBA" id="ARBA00022692"/>
    </source>
</evidence>
<feature type="compositionally biased region" description="Polar residues" evidence="9">
    <location>
        <begin position="43"/>
        <end position="55"/>
    </location>
</feature>
<dbReference type="KEGG" id="jeh:EJN90_10830"/>
<dbReference type="Gene3D" id="3.40.50.10960">
    <property type="match status" value="1"/>
</dbReference>
<feature type="region of interest" description="Disordered" evidence="9">
    <location>
        <begin position="41"/>
        <end position="60"/>
    </location>
</feature>
<reference evidence="12" key="1">
    <citation type="submission" date="2018-12" db="EMBL/GenBank/DDBJ databases">
        <title>Complete genome sequencing of Jeotgalibaca sp. H21T32.</title>
        <authorList>
            <person name="Bae J.-W."/>
            <person name="Lee S.-Y."/>
        </authorList>
    </citation>
    <scope>NUCLEOTIDE SEQUENCE [LARGE SCALE GENOMIC DNA]</scope>
    <source>
        <strain evidence="12">H21T32</strain>
    </source>
</reference>
<keyword evidence="2 8" id="KW-1003">Cell membrane</keyword>
<feature type="domain" description="POTRA" evidence="10">
    <location>
        <begin position="89"/>
        <end position="160"/>
    </location>
</feature>
<dbReference type="Pfam" id="PF08478">
    <property type="entry name" value="POTRA_1"/>
    <property type="match status" value="1"/>
</dbReference>
<evidence type="ECO:0000256" key="9">
    <source>
        <dbReference type="SAM" id="MobiDB-lite"/>
    </source>
</evidence>
<dbReference type="InterPro" id="IPR026580">
    <property type="entry name" value="DivIB"/>
</dbReference>
<keyword evidence="4 8" id="KW-0812">Transmembrane</keyword>
<dbReference type="PROSITE" id="PS51779">
    <property type="entry name" value="POTRA"/>
    <property type="match status" value="1"/>
</dbReference>
<evidence type="ECO:0000256" key="6">
    <source>
        <dbReference type="ARBA" id="ARBA00023136"/>
    </source>
</evidence>
<evidence type="ECO:0000256" key="5">
    <source>
        <dbReference type="ARBA" id="ARBA00022989"/>
    </source>
</evidence>
<dbReference type="AlphaFoldDB" id="A0A3S9HD67"/>